<keyword evidence="13" id="KW-1185">Reference proteome</keyword>
<dbReference type="PANTHER" id="PTHR43834">
    <property type="entry name" value="GTPASE DER"/>
    <property type="match status" value="1"/>
</dbReference>
<evidence type="ECO:0000256" key="7">
    <source>
        <dbReference type="ARBA" id="ARBA00032345"/>
    </source>
</evidence>
<dbReference type="FunFam" id="3.40.50.300:FF:000057">
    <property type="entry name" value="GTPase Der"/>
    <property type="match status" value="1"/>
</dbReference>
<evidence type="ECO:0000256" key="10">
    <source>
        <dbReference type="RuleBase" id="RU004481"/>
    </source>
</evidence>
<dbReference type="HAMAP" id="MF_00195">
    <property type="entry name" value="GTPase_Der"/>
    <property type="match status" value="1"/>
</dbReference>
<dbReference type="InterPro" id="IPR015946">
    <property type="entry name" value="KH_dom-like_a/b"/>
</dbReference>
<keyword evidence="6 8" id="KW-0342">GTP-binding</keyword>
<dbReference type="Pfam" id="PF14714">
    <property type="entry name" value="KH_dom-like"/>
    <property type="match status" value="1"/>
</dbReference>
<gene>
    <name evidence="8" type="primary">der</name>
    <name evidence="12" type="ORF">C8D99_10442</name>
</gene>
<dbReference type="InterPro" id="IPR032859">
    <property type="entry name" value="KH_dom-like"/>
</dbReference>
<comment type="function">
    <text evidence="8 10">GTPase that plays an essential role in the late steps of ribosome biogenesis.</text>
</comment>
<dbReference type="GO" id="GO:0005525">
    <property type="term" value="F:GTP binding"/>
    <property type="evidence" value="ECO:0007669"/>
    <property type="project" value="UniProtKB-UniRule"/>
</dbReference>
<dbReference type="PIRSF" id="PIRSF006485">
    <property type="entry name" value="GTP-binding_EngA"/>
    <property type="match status" value="1"/>
</dbReference>
<comment type="subunit">
    <text evidence="8">Associates with the 50S ribosomal subunit.</text>
</comment>
<dbReference type="InterPro" id="IPR016484">
    <property type="entry name" value="GTPase_Der"/>
</dbReference>
<feature type="domain" description="EngA-type G" evidence="11">
    <location>
        <begin position="2"/>
        <end position="166"/>
    </location>
</feature>
<dbReference type="InterPro" id="IPR006073">
    <property type="entry name" value="GTP-bd"/>
</dbReference>
<dbReference type="CDD" id="cd01894">
    <property type="entry name" value="EngA1"/>
    <property type="match status" value="1"/>
</dbReference>
<dbReference type="GO" id="GO:0042254">
    <property type="term" value="P:ribosome biogenesis"/>
    <property type="evidence" value="ECO:0007669"/>
    <property type="project" value="UniProtKB-KW"/>
</dbReference>
<organism evidence="12 13">
    <name type="scientific">Aminivibrio pyruvatiphilus</name>
    <dbReference type="NCBI Taxonomy" id="1005740"/>
    <lineage>
        <taxon>Bacteria</taxon>
        <taxon>Thermotogati</taxon>
        <taxon>Synergistota</taxon>
        <taxon>Synergistia</taxon>
        <taxon>Synergistales</taxon>
        <taxon>Aminobacteriaceae</taxon>
        <taxon>Aminivibrio</taxon>
    </lineage>
</organism>
<dbReference type="RefSeq" id="WP_133956787.1">
    <property type="nucleotide sequence ID" value="NZ_SORI01000004.1"/>
</dbReference>
<feature type="domain" description="EngA-type G" evidence="11">
    <location>
        <begin position="175"/>
        <end position="350"/>
    </location>
</feature>
<evidence type="ECO:0000256" key="9">
    <source>
        <dbReference type="PROSITE-ProRule" id="PRU01049"/>
    </source>
</evidence>
<evidence type="ECO:0000256" key="6">
    <source>
        <dbReference type="ARBA" id="ARBA00023134"/>
    </source>
</evidence>
<dbReference type="PROSITE" id="PS51712">
    <property type="entry name" value="G_ENGA"/>
    <property type="match status" value="2"/>
</dbReference>
<dbReference type="EMBL" id="SORI01000004">
    <property type="protein sequence ID" value="TDY61803.1"/>
    <property type="molecule type" value="Genomic_DNA"/>
</dbReference>
<evidence type="ECO:0000313" key="12">
    <source>
        <dbReference type="EMBL" id="TDY61803.1"/>
    </source>
</evidence>
<dbReference type="Gene3D" id="3.30.300.20">
    <property type="match status" value="1"/>
</dbReference>
<feature type="binding site" evidence="8">
    <location>
        <begin position="55"/>
        <end position="59"/>
    </location>
    <ligand>
        <name>GTP</name>
        <dbReference type="ChEBI" id="CHEBI:37565"/>
        <label>1</label>
    </ligand>
</feature>
<dbReference type="OrthoDB" id="9805918at2"/>
<dbReference type="SUPFAM" id="SSF52540">
    <property type="entry name" value="P-loop containing nucleoside triphosphate hydrolases"/>
    <property type="match status" value="2"/>
</dbReference>
<accession>A0A4R8M8F2</accession>
<feature type="binding site" evidence="8">
    <location>
        <begin position="181"/>
        <end position="188"/>
    </location>
    <ligand>
        <name>GTP</name>
        <dbReference type="ChEBI" id="CHEBI:37565"/>
        <label>2</label>
    </ligand>
</feature>
<feature type="binding site" evidence="8">
    <location>
        <begin position="293"/>
        <end position="296"/>
    </location>
    <ligand>
        <name>GTP</name>
        <dbReference type="ChEBI" id="CHEBI:37565"/>
        <label>2</label>
    </ligand>
</feature>
<dbReference type="Proteomes" id="UP000295066">
    <property type="component" value="Unassembled WGS sequence"/>
</dbReference>
<reference evidence="12 13" key="1">
    <citation type="submission" date="2019-03" db="EMBL/GenBank/DDBJ databases">
        <title>Genomic Encyclopedia of Type Strains, Phase IV (KMG-IV): sequencing the most valuable type-strain genomes for metagenomic binning, comparative biology and taxonomic classification.</title>
        <authorList>
            <person name="Goeker M."/>
        </authorList>
    </citation>
    <scope>NUCLEOTIDE SEQUENCE [LARGE SCALE GENOMIC DNA]</scope>
    <source>
        <strain evidence="12 13">DSM 25964</strain>
    </source>
</reference>
<name>A0A4R8M8F2_9BACT</name>
<dbReference type="InterPro" id="IPR027417">
    <property type="entry name" value="P-loop_NTPase"/>
</dbReference>
<dbReference type="InterPro" id="IPR031166">
    <property type="entry name" value="G_ENGA"/>
</dbReference>
<feature type="binding site" evidence="8">
    <location>
        <begin position="118"/>
        <end position="121"/>
    </location>
    <ligand>
        <name>GTP</name>
        <dbReference type="ChEBI" id="CHEBI:37565"/>
        <label>1</label>
    </ligand>
</feature>
<dbReference type="GO" id="GO:0043022">
    <property type="term" value="F:ribosome binding"/>
    <property type="evidence" value="ECO:0007669"/>
    <property type="project" value="TreeGrafter"/>
</dbReference>
<feature type="binding site" evidence="8">
    <location>
        <begin position="228"/>
        <end position="232"/>
    </location>
    <ligand>
        <name>GTP</name>
        <dbReference type="ChEBI" id="CHEBI:37565"/>
        <label>2</label>
    </ligand>
</feature>
<sequence>MPVVSIIGRPNVGKSSLFNRLIGRREAIVDDMPGVTRDRLYGEVEWRERKFYVIDTGGFLAKDENAFVHGMRQQVATAIAESDLVLFVINGREGPTWMDEDVADMLRKSGKPVIVVANKIDEGVHEDSVFQAYSLGFEDVIGISAEHKRYIYDLLDLILDKIPKDAPVPQDDSAVRVAIVGRPNVGKSSILNRLAGEERALVSDIPGTTRDALDTLVKIGDTTFRLIDTAGLRRKSRVEDNIEYYSYVRTLQAIDRCDVALLVMDAEEPFTDQDKKLAGEIIERGKGIVLLLNKWDLLGKKETLGDSMKKKLKDEMVFVSHAPVHFVSALTGRGMQKISDLVIKVFENRKKRIKTTLLNRLLRDILAFDRLPTDNRGRAFKIFYCTQAEIEPPTFIFFVNYPELAEKAFENHIENELRELEDFEGVPLRIFWRGKEEK</sequence>
<dbReference type="Gene3D" id="3.40.50.300">
    <property type="entry name" value="P-loop containing nucleotide triphosphate hydrolases"/>
    <property type="match status" value="2"/>
</dbReference>
<evidence type="ECO:0000259" key="11">
    <source>
        <dbReference type="PROSITE" id="PS51712"/>
    </source>
</evidence>
<dbReference type="CDD" id="cd01895">
    <property type="entry name" value="EngA2"/>
    <property type="match status" value="1"/>
</dbReference>
<keyword evidence="5 8" id="KW-0547">Nucleotide-binding</keyword>
<keyword evidence="3 8" id="KW-0690">Ribosome biogenesis</keyword>
<evidence type="ECO:0000256" key="5">
    <source>
        <dbReference type="ARBA" id="ARBA00022741"/>
    </source>
</evidence>
<dbReference type="AlphaFoldDB" id="A0A4R8M8F2"/>
<evidence type="ECO:0000256" key="4">
    <source>
        <dbReference type="ARBA" id="ARBA00022737"/>
    </source>
</evidence>
<dbReference type="NCBIfam" id="TIGR00231">
    <property type="entry name" value="small_GTP"/>
    <property type="match status" value="2"/>
</dbReference>
<evidence type="ECO:0000256" key="3">
    <source>
        <dbReference type="ARBA" id="ARBA00022517"/>
    </source>
</evidence>
<evidence type="ECO:0000256" key="8">
    <source>
        <dbReference type="HAMAP-Rule" id="MF_00195"/>
    </source>
</evidence>
<evidence type="ECO:0000313" key="13">
    <source>
        <dbReference type="Proteomes" id="UP000295066"/>
    </source>
</evidence>
<comment type="similarity">
    <text evidence="1 8 9 10">Belongs to the TRAFAC class TrmE-Era-EngA-EngB-Septin-like GTPase superfamily. EngA (Der) GTPase family.</text>
</comment>
<keyword evidence="4 10" id="KW-0677">Repeat</keyword>
<protein>
    <recommendedName>
        <fullName evidence="2 8">GTPase Der</fullName>
    </recommendedName>
    <alternativeName>
        <fullName evidence="7 8">GTP-binding protein EngA</fullName>
    </alternativeName>
</protein>
<feature type="binding site" evidence="8">
    <location>
        <begin position="8"/>
        <end position="15"/>
    </location>
    <ligand>
        <name>GTP</name>
        <dbReference type="ChEBI" id="CHEBI:37565"/>
        <label>1</label>
    </ligand>
</feature>
<evidence type="ECO:0000256" key="2">
    <source>
        <dbReference type="ARBA" id="ARBA00020953"/>
    </source>
</evidence>
<dbReference type="NCBIfam" id="TIGR03594">
    <property type="entry name" value="GTPase_EngA"/>
    <property type="match status" value="1"/>
</dbReference>
<dbReference type="FunFam" id="3.40.50.300:FF:000040">
    <property type="entry name" value="GTPase Der"/>
    <property type="match status" value="1"/>
</dbReference>
<comment type="caution">
    <text evidence="12">The sequence shown here is derived from an EMBL/GenBank/DDBJ whole genome shotgun (WGS) entry which is preliminary data.</text>
</comment>
<dbReference type="PRINTS" id="PR00326">
    <property type="entry name" value="GTP1OBG"/>
</dbReference>
<dbReference type="Pfam" id="PF01926">
    <property type="entry name" value="MMR_HSR1"/>
    <property type="match status" value="2"/>
</dbReference>
<evidence type="ECO:0000256" key="1">
    <source>
        <dbReference type="ARBA" id="ARBA00008279"/>
    </source>
</evidence>
<dbReference type="PANTHER" id="PTHR43834:SF6">
    <property type="entry name" value="GTPASE DER"/>
    <property type="match status" value="1"/>
</dbReference>
<dbReference type="InterPro" id="IPR005225">
    <property type="entry name" value="Small_GTP-bd"/>
</dbReference>
<proteinExistence type="inferred from homology"/>